<dbReference type="EMBL" id="GDHC01009254">
    <property type="protein sequence ID" value="JAQ09375.1"/>
    <property type="molecule type" value="Transcribed_RNA"/>
</dbReference>
<reference evidence="2" key="2">
    <citation type="submission" date="2014-07" db="EMBL/GenBank/DDBJ databases">
        <authorList>
            <person name="Hull J."/>
        </authorList>
    </citation>
    <scope>NUCLEOTIDE SEQUENCE</scope>
</reference>
<keyword evidence="1" id="KW-0812">Transmembrane</keyword>
<keyword evidence="1" id="KW-1133">Transmembrane helix</keyword>
<gene>
    <name evidence="2" type="ORF">CM83_1224</name>
    <name evidence="3" type="ORF">g.884</name>
</gene>
<name>A0A0A9XVC0_LYGHE</name>
<keyword evidence="1" id="KW-0472">Membrane</keyword>
<reference evidence="2" key="1">
    <citation type="journal article" date="2014" name="PLoS ONE">
        <title>Transcriptome-Based Identification of ABC Transporters in the Western Tarnished Plant Bug Lygus hesperus.</title>
        <authorList>
            <person name="Hull J.J."/>
            <person name="Chaney K."/>
            <person name="Geib S.M."/>
            <person name="Fabrick J.A."/>
            <person name="Brent C.S."/>
            <person name="Walsh D."/>
            <person name="Lavine L.C."/>
        </authorList>
    </citation>
    <scope>NUCLEOTIDE SEQUENCE</scope>
</reference>
<evidence type="ECO:0000256" key="1">
    <source>
        <dbReference type="SAM" id="Phobius"/>
    </source>
</evidence>
<feature type="transmembrane region" description="Helical" evidence="1">
    <location>
        <begin position="18"/>
        <end position="37"/>
    </location>
</feature>
<dbReference type="AlphaFoldDB" id="A0A0A9XVC0"/>
<proteinExistence type="predicted"/>
<sequence length="141" mass="16097">MPYTPHTRLVYTTHFHNWPHSLCAIIVLVLYTVRVWFHPVTCVVGDVRVEVALLMYVKAVYAVDYHGRCHLNLLYDPSCSISETFVMVRVGTAMDVMGSTARLVMSSRFIHHWHVNLCNSNKSSCIACTANKYTNHQLSEP</sequence>
<evidence type="ECO:0000313" key="3">
    <source>
        <dbReference type="EMBL" id="JAQ09375.1"/>
    </source>
</evidence>
<reference evidence="3" key="3">
    <citation type="journal article" date="2016" name="Gigascience">
        <title>De novo construction of an expanded transcriptome assembly for the western tarnished plant bug, Lygus hesperus.</title>
        <authorList>
            <person name="Tassone E.E."/>
            <person name="Geib S.M."/>
            <person name="Hall B."/>
            <person name="Fabrick J.A."/>
            <person name="Brent C.S."/>
            <person name="Hull J.J."/>
        </authorList>
    </citation>
    <scope>NUCLEOTIDE SEQUENCE</scope>
</reference>
<dbReference type="EMBL" id="GBHO01022399">
    <property type="protein sequence ID" value="JAG21205.1"/>
    <property type="molecule type" value="Transcribed_RNA"/>
</dbReference>
<organism evidence="2">
    <name type="scientific">Lygus hesperus</name>
    <name type="common">Western plant bug</name>
    <dbReference type="NCBI Taxonomy" id="30085"/>
    <lineage>
        <taxon>Eukaryota</taxon>
        <taxon>Metazoa</taxon>
        <taxon>Ecdysozoa</taxon>
        <taxon>Arthropoda</taxon>
        <taxon>Hexapoda</taxon>
        <taxon>Insecta</taxon>
        <taxon>Pterygota</taxon>
        <taxon>Neoptera</taxon>
        <taxon>Paraneoptera</taxon>
        <taxon>Hemiptera</taxon>
        <taxon>Heteroptera</taxon>
        <taxon>Panheteroptera</taxon>
        <taxon>Cimicomorpha</taxon>
        <taxon>Miridae</taxon>
        <taxon>Mirini</taxon>
        <taxon>Lygus</taxon>
    </lineage>
</organism>
<accession>A0A0A9XVC0</accession>
<protein>
    <submittedName>
        <fullName evidence="2">Uncharacterized protein</fullName>
    </submittedName>
</protein>
<evidence type="ECO:0000313" key="2">
    <source>
        <dbReference type="EMBL" id="JAG21205.1"/>
    </source>
</evidence>